<dbReference type="AlphaFoldDB" id="A0A6A6H7U4"/>
<organism evidence="1 2">
    <name type="scientific">Viridothelium virens</name>
    <name type="common">Speckled blister lichen</name>
    <name type="synonym">Trypethelium virens</name>
    <dbReference type="NCBI Taxonomy" id="1048519"/>
    <lineage>
        <taxon>Eukaryota</taxon>
        <taxon>Fungi</taxon>
        <taxon>Dikarya</taxon>
        <taxon>Ascomycota</taxon>
        <taxon>Pezizomycotina</taxon>
        <taxon>Dothideomycetes</taxon>
        <taxon>Dothideomycetes incertae sedis</taxon>
        <taxon>Trypetheliales</taxon>
        <taxon>Trypetheliaceae</taxon>
        <taxon>Viridothelium</taxon>
    </lineage>
</organism>
<evidence type="ECO:0000313" key="2">
    <source>
        <dbReference type="Proteomes" id="UP000800092"/>
    </source>
</evidence>
<reference evidence="1" key="1">
    <citation type="journal article" date="2020" name="Stud. Mycol.">
        <title>101 Dothideomycetes genomes: a test case for predicting lifestyles and emergence of pathogens.</title>
        <authorList>
            <person name="Haridas S."/>
            <person name="Albert R."/>
            <person name="Binder M."/>
            <person name="Bloem J."/>
            <person name="Labutti K."/>
            <person name="Salamov A."/>
            <person name="Andreopoulos B."/>
            <person name="Baker S."/>
            <person name="Barry K."/>
            <person name="Bills G."/>
            <person name="Bluhm B."/>
            <person name="Cannon C."/>
            <person name="Castanera R."/>
            <person name="Culley D."/>
            <person name="Daum C."/>
            <person name="Ezra D."/>
            <person name="Gonzalez J."/>
            <person name="Henrissat B."/>
            <person name="Kuo A."/>
            <person name="Liang C."/>
            <person name="Lipzen A."/>
            <person name="Lutzoni F."/>
            <person name="Magnuson J."/>
            <person name="Mondo S."/>
            <person name="Nolan M."/>
            <person name="Ohm R."/>
            <person name="Pangilinan J."/>
            <person name="Park H.-J."/>
            <person name="Ramirez L."/>
            <person name="Alfaro M."/>
            <person name="Sun H."/>
            <person name="Tritt A."/>
            <person name="Yoshinaga Y."/>
            <person name="Zwiers L.-H."/>
            <person name="Turgeon B."/>
            <person name="Goodwin S."/>
            <person name="Spatafora J."/>
            <person name="Crous P."/>
            <person name="Grigoriev I."/>
        </authorList>
    </citation>
    <scope>NUCLEOTIDE SEQUENCE</scope>
    <source>
        <strain evidence="1">Tuck. ex Michener</strain>
    </source>
</reference>
<dbReference type="Proteomes" id="UP000800092">
    <property type="component" value="Unassembled WGS sequence"/>
</dbReference>
<sequence>MPSVFVSIVDWSALAVTPLIRCANVSELLVQSLVQRITSERHIWLQSEEKEGKSNADTGLSCGRQMYERGVNGLVACLDVTGLKADIGL</sequence>
<name>A0A6A6H7U4_VIRVR</name>
<accession>A0A6A6H7U4</accession>
<protein>
    <submittedName>
        <fullName evidence="1">Uncharacterized protein</fullName>
    </submittedName>
</protein>
<evidence type="ECO:0000313" key="1">
    <source>
        <dbReference type="EMBL" id="KAF2234095.1"/>
    </source>
</evidence>
<dbReference type="EMBL" id="ML991801">
    <property type="protein sequence ID" value="KAF2234095.1"/>
    <property type="molecule type" value="Genomic_DNA"/>
</dbReference>
<proteinExistence type="predicted"/>
<keyword evidence="2" id="KW-1185">Reference proteome</keyword>
<gene>
    <name evidence="1" type="ORF">EV356DRAFT_502724</name>
</gene>